<dbReference type="Proteomes" id="UP000499080">
    <property type="component" value="Unassembled WGS sequence"/>
</dbReference>
<accession>A0A4Y2V106</accession>
<name>A0A4Y2V106_ARAVE</name>
<dbReference type="EMBL" id="BGPR01041710">
    <property type="protein sequence ID" value="GBO18044.1"/>
    <property type="molecule type" value="Genomic_DNA"/>
</dbReference>
<evidence type="ECO:0000313" key="3">
    <source>
        <dbReference type="Proteomes" id="UP000499080"/>
    </source>
</evidence>
<evidence type="ECO:0000256" key="1">
    <source>
        <dbReference type="SAM" id="MobiDB-lite"/>
    </source>
</evidence>
<dbReference type="AlphaFoldDB" id="A0A4Y2V106"/>
<keyword evidence="3" id="KW-1185">Reference proteome</keyword>
<sequence>MTGAIRISTSRAVPAPPKHQGSIEEPSPRHQSETEIGLLMEITATAQPLPKEVRPVVRVETVLAVKTHIPATLNRGIIKNVIALLDMLKIMDTAKVLTIFSNNLFNRFKGISYLSISNCCVGFVIGNIFG</sequence>
<gene>
    <name evidence="2" type="ORF">AVEN_111661_1</name>
</gene>
<feature type="region of interest" description="Disordered" evidence="1">
    <location>
        <begin position="1"/>
        <end position="31"/>
    </location>
</feature>
<comment type="caution">
    <text evidence="2">The sequence shown here is derived from an EMBL/GenBank/DDBJ whole genome shotgun (WGS) entry which is preliminary data.</text>
</comment>
<proteinExistence type="predicted"/>
<organism evidence="2 3">
    <name type="scientific">Araneus ventricosus</name>
    <name type="common">Orbweaver spider</name>
    <name type="synonym">Epeira ventricosa</name>
    <dbReference type="NCBI Taxonomy" id="182803"/>
    <lineage>
        <taxon>Eukaryota</taxon>
        <taxon>Metazoa</taxon>
        <taxon>Ecdysozoa</taxon>
        <taxon>Arthropoda</taxon>
        <taxon>Chelicerata</taxon>
        <taxon>Arachnida</taxon>
        <taxon>Araneae</taxon>
        <taxon>Araneomorphae</taxon>
        <taxon>Entelegynae</taxon>
        <taxon>Araneoidea</taxon>
        <taxon>Araneidae</taxon>
        <taxon>Araneus</taxon>
    </lineage>
</organism>
<reference evidence="2 3" key="1">
    <citation type="journal article" date="2019" name="Sci. Rep.">
        <title>Orb-weaving spider Araneus ventricosus genome elucidates the spidroin gene catalogue.</title>
        <authorList>
            <person name="Kono N."/>
            <person name="Nakamura H."/>
            <person name="Ohtoshi R."/>
            <person name="Moran D.A.P."/>
            <person name="Shinohara A."/>
            <person name="Yoshida Y."/>
            <person name="Fujiwara M."/>
            <person name="Mori M."/>
            <person name="Tomita M."/>
            <person name="Arakawa K."/>
        </authorList>
    </citation>
    <scope>NUCLEOTIDE SEQUENCE [LARGE SCALE GENOMIC DNA]</scope>
</reference>
<protein>
    <submittedName>
        <fullName evidence="2">Uncharacterized protein</fullName>
    </submittedName>
</protein>
<evidence type="ECO:0000313" key="2">
    <source>
        <dbReference type="EMBL" id="GBO18044.1"/>
    </source>
</evidence>